<dbReference type="RefSeq" id="WP_344801010.1">
    <property type="nucleotide sequence ID" value="NZ_BAABAB010000001.1"/>
</dbReference>
<dbReference type="Pfam" id="PF11258">
    <property type="entry name" value="DUF3048"/>
    <property type="match status" value="1"/>
</dbReference>
<feature type="domain" description="DUF3048" evidence="2">
    <location>
        <begin position="75"/>
        <end position="199"/>
    </location>
</feature>
<dbReference type="SUPFAM" id="SSF159774">
    <property type="entry name" value="YerB-like"/>
    <property type="match status" value="1"/>
</dbReference>
<organism evidence="4 5">
    <name type="scientific">Microlunatus ginsengisoli</name>
    <dbReference type="NCBI Taxonomy" id="363863"/>
    <lineage>
        <taxon>Bacteria</taxon>
        <taxon>Bacillati</taxon>
        <taxon>Actinomycetota</taxon>
        <taxon>Actinomycetes</taxon>
        <taxon>Propionibacteriales</taxon>
        <taxon>Propionibacteriaceae</taxon>
        <taxon>Microlunatus</taxon>
    </lineage>
</organism>
<gene>
    <name evidence="4" type="ORF">GCM10022236_00040</name>
</gene>
<dbReference type="InterPro" id="IPR035328">
    <property type="entry name" value="DUF3048_C"/>
</dbReference>
<sequence length="345" mass="36092">MPFAWKRGHTVAAIVAAAVLVGGGTAVAVGLTGDDRPETPLPAAGSASSTPSAQASATTPSPTPMPSPTAADYLTGRKPSDHEVFAVKVENIAAARPQVGLGSADIVFAEEVEGAQTRLVAIYHTTFPRRLGPVRSARSTDVQLLPLFGKPGLVYSGANRNVQGKIDRSSIVPIERSTRDHSRVAPHNVFVNLAGIADAKKVGRARDIGWTFAAADPRWAAAASAPDPKGRVGNDTFSFDYGNGRYVVKWRGQAYVDGDSGAKAMTDNVVVMSVHNHPDGNRDVLGSASVMSDTVGTGKVTVYRDGKKLTGTWTRTSSGAPLTFTGADGKDLPLKPGRTWVLPKG</sequence>
<evidence type="ECO:0000259" key="2">
    <source>
        <dbReference type="Pfam" id="PF11258"/>
    </source>
</evidence>
<evidence type="ECO:0000313" key="4">
    <source>
        <dbReference type="EMBL" id="GAA3602237.1"/>
    </source>
</evidence>
<dbReference type="InterPro" id="IPR023158">
    <property type="entry name" value="YerB-like_sf"/>
</dbReference>
<keyword evidence="5" id="KW-1185">Reference proteome</keyword>
<dbReference type="Proteomes" id="UP001501490">
    <property type="component" value="Unassembled WGS sequence"/>
</dbReference>
<evidence type="ECO:0000313" key="5">
    <source>
        <dbReference type="Proteomes" id="UP001501490"/>
    </source>
</evidence>
<evidence type="ECO:0000256" key="1">
    <source>
        <dbReference type="SAM" id="MobiDB-lite"/>
    </source>
</evidence>
<feature type="region of interest" description="Disordered" evidence="1">
    <location>
        <begin position="31"/>
        <end position="76"/>
    </location>
</feature>
<dbReference type="Gene3D" id="3.50.90.10">
    <property type="entry name" value="YerB-like"/>
    <property type="match status" value="1"/>
</dbReference>
<dbReference type="EMBL" id="BAABAB010000001">
    <property type="protein sequence ID" value="GAA3602237.1"/>
    <property type="molecule type" value="Genomic_DNA"/>
</dbReference>
<dbReference type="Pfam" id="PF17479">
    <property type="entry name" value="DUF3048_C"/>
    <property type="match status" value="1"/>
</dbReference>
<proteinExistence type="predicted"/>
<comment type="caution">
    <text evidence="4">The sequence shown here is derived from an EMBL/GenBank/DDBJ whole genome shotgun (WGS) entry which is preliminary data.</text>
</comment>
<accession>A0ABP6ZAN5</accession>
<dbReference type="InterPro" id="IPR021416">
    <property type="entry name" value="DUF3048_N"/>
</dbReference>
<feature type="compositionally biased region" description="Low complexity" evidence="1">
    <location>
        <begin position="41"/>
        <end position="60"/>
    </location>
</feature>
<feature type="domain" description="DUF3048" evidence="3">
    <location>
        <begin position="235"/>
        <end position="341"/>
    </location>
</feature>
<reference evidence="5" key="1">
    <citation type="journal article" date="2019" name="Int. J. Syst. Evol. Microbiol.">
        <title>The Global Catalogue of Microorganisms (GCM) 10K type strain sequencing project: providing services to taxonomists for standard genome sequencing and annotation.</title>
        <authorList>
            <consortium name="The Broad Institute Genomics Platform"/>
            <consortium name="The Broad Institute Genome Sequencing Center for Infectious Disease"/>
            <person name="Wu L."/>
            <person name="Ma J."/>
        </authorList>
    </citation>
    <scope>NUCLEOTIDE SEQUENCE [LARGE SCALE GENOMIC DNA]</scope>
    <source>
        <strain evidence="5">JCM 16929</strain>
    </source>
</reference>
<name>A0ABP6ZAN5_9ACTN</name>
<evidence type="ECO:0000259" key="3">
    <source>
        <dbReference type="Pfam" id="PF17479"/>
    </source>
</evidence>
<protein>
    <submittedName>
        <fullName evidence="4">DUF3048 domain-containing protein</fullName>
    </submittedName>
</protein>